<dbReference type="GO" id="GO:0030170">
    <property type="term" value="F:pyridoxal phosphate binding"/>
    <property type="evidence" value="ECO:0007669"/>
    <property type="project" value="TreeGrafter"/>
</dbReference>
<evidence type="ECO:0000256" key="2">
    <source>
        <dbReference type="RuleBase" id="RU004508"/>
    </source>
</evidence>
<dbReference type="InterPro" id="IPR006311">
    <property type="entry name" value="TAT_signal"/>
</dbReference>
<accession>C6XZ94</accession>
<dbReference type="STRING" id="485917.Phep_0352"/>
<keyword evidence="2" id="KW-0663">Pyridoxal phosphate</keyword>
<comment type="similarity">
    <text evidence="1 2">Belongs to the DegT/DnrJ/EryC1 family.</text>
</comment>
<dbReference type="InterPro" id="IPR015424">
    <property type="entry name" value="PyrdxlP-dep_Trfase"/>
</dbReference>
<dbReference type="OrthoDB" id="9804264at2"/>
<dbReference type="GO" id="GO:0000271">
    <property type="term" value="P:polysaccharide biosynthetic process"/>
    <property type="evidence" value="ECO:0007669"/>
    <property type="project" value="TreeGrafter"/>
</dbReference>
<dbReference type="InterPro" id="IPR000653">
    <property type="entry name" value="DegT/StrS_aminotransferase"/>
</dbReference>
<dbReference type="eggNOG" id="COG0399">
    <property type="taxonomic scope" value="Bacteria"/>
</dbReference>
<dbReference type="EMBL" id="CP001681">
    <property type="protein sequence ID" value="ACU02576.1"/>
    <property type="molecule type" value="Genomic_DNA"/>
</dbReference>
<evidence type="ECO:0000256" key="1">
    <source>
        <dbReference type="ARBA" id="ARBA00037999"/>
    </source>
</evidence>
<sequence>MKKSDFSRRHFITAVTTTSLAAAFSNVIPAFGHSIAKDYGKLAILGGTPVRTKGWINWPAVLADEKVIASIVNTTKSGKWSRIQNAANGTVATFEKEFAALLGVGFCVGTGSGTQALSTCVEALGIGPGDEVITSPYTDFGTISSIIGSRALPVMADLDRASYQLDPDDVEKKINKNTKAIMPVHMMGMPADMQRIMGIAKKHNLYVIEDACQANFAQYQGKQVGTIGDLGCFSFQASKQISCGEGGAVIGNDAALMDKVFTVQNHGTDRKGKNVTIGPKYRMNELEGAILMGQLSGAKERFARRNENAAYLSAKLKGFPGLIPQKQYTGTQSSGYYLYAMSYQKEHFNNADRSKFLKAIAAEGVALSPYIKGLHTEPWVDHILSLKEYKTMYTPQRLVQYREQALNLPKCDLVGQEMVVLGGSAQLLGTKADMDDVINAIMKVYENRDKLNAIE</sequence>
<dbReference type="PANTHER" id="PTHR30244:SF34">
    <property type="entry name" value="DTDP-4-AMINO-4,6-DIDEOXYGALACTOSE TRANSAMINASE"/>
    <property type="match status" value="1"/>
</dbReference>
<protein>
    <submittedName>
        <fullName evidence="3">Glutamine--scyllo-inositol transaminase</fullName>
        <ecNumber evidence="3">2.6.1.50</ecNumber>
    </submittedName>
</protein>
<dbReference type="EC" id="2.6.1.50" evidence="3"/>
<proteinExistence type="inferred from homology"/>
<keyword evidence="4" id="KW-1185">Reference proteome</keyword>
<dbReference type="PANTHER" id="PTHR30244">
    <property type="entry name" value="TRANSAMINASE"/>
    <property type="match status" value="1"/>
</dbReference>
<dbReference type="Proteomes" id="UP000000852">
    <property type="component" value="Chromosome"/>
</dbReference>
<dbReference type="SUPFAM" id="SSF53383">
    <property type="entry name" value="PLP-dependent transferases"/>
    <property type="match status" value="1"/>
</dbReference>
<keyword evidence="3" id="KW-0808">Transferase</keyword>
<dbReference type="GO" id="GO:0047310">
    <property type="term" value="F:glutamine-scyllo-inositol transaminase activity"/>
    <property type="evidence" value="ECO:0007669"/>
    <property type="project" value="UniProtKB-EC"/>
</dbReference>
<dbReference type="Gene3D" id="3.40.640.10">
    <property type="entry name" value="Type I PLP-dependent aspartate aminotransferase-like (Major domain)"/>
    <property type="match status" value="1"/>
</dbReference>
<gene>
    <name evidence="3" type="ordered locus">Phep_0352</name>
</gene>
<name>C6XZ94_PEDHD</name>
<dbReference type="KEGG" id="phe:Phep_0352"/>
<evidence type="ECO:0000313" key="4">
    <source>
        <dbReference type="Proteomes" id="UP000000852"/>
    </source>
</evidence>
<dbReference type="InterPro" id="IPR015422">
    <property type="entry name" value="PyrdxlP-dep_Trfase_small"/>
</dbReference>
<organism evidence="3 4">
    <name type="scientific">Pedobacter heparinus (strain ATCC 13125 / DSM 2366 / CIP 104194 / JCM 7457 / NBRC 12017 / NCIMB 9290 / NRRL B-14731 / HIM 762-3)</name>
    <dbReference type="NCBI Taxonomy" id="485917"/>
    <lineage>
        <taxon>Bacteria</taxon>
        <taxon>Pseudomonadati</taxon>
        <taxon>Bacteroidota</taxon>
        <taxon>Sphingobacteriia</taxon>
        <taxon>Sphingobacteriales</taxon>
        <taxon>Sphingobacteriaceae</taxon>
        <taxon>Pedobacter</taxon>
    </lineage>
</organism>
<dbReference type="RefSeq" id="WP_012780529.1">
    <property type="nucleotide sequence ID" value="NC_013061.1"/>
</dbReference>
<dbReference type="Gene3D" id="3.90.1150.10">
    <property type="entry name" value="Aspartate Aminotransferase, domain 1"/>
    <property type="match status" value="1"/>
</dbReference>
<evidence type="ECO:0000313" key="3">
    <source>
        <dbReference type="EMBL" id="ACU02576.1"/>
    </source>
</evidence>
<dbReference type="HOGENOM" id="CLU_033332_7_1_10"/>
<reference evidence="3 4" key="1">
    <citation type="journal article" date="2009" name="Stand. Genomic Sci.">
        <title>Complete genome sequence of Pedobacter heparinus type strain (HIM 762-3).</title>
        <authorList>
            <person name="Han C."/>
            <person name="Spring S."/>
            <person name="Lapidus A."/>
            <person name="Del Rio T.G."/>
            <person name="Tice H."/>
            <person name="Copeland A."/>
            <person name="Cheng J.F."/>
            <person name="Lucas S."/>
            <person name="Chen F."/>
            <person name="Nolan M."/>
            <person name="Bruce D."/>
            <person name="Goodwin L."/>
            <person name="Pitluck S."/>
            <person name="Ivanova N."/>
            <person name="Mavromatis K."/>
            <person name="Mikhailova N."/>
            <person name="Pati A."/>
            <person name="Chen A."/>
            <person name="Palaniappan K."/>
            <person name="Land M."/>
            <person name="Hauser L."/>
            <person name="Chang Y.J."/>
            <person name="Jeffries C.C."/>
            <person name="Saunders E."/>
            <person name="Chertkov O."/>
            <person name="Brettin T."/>
            <person name="Goker M."/>
            <person name="Rohde M."/>
            <person name="Bristow J."/>
            <person name="Eisen J.A."/>
            <person name="Markowitz V."/>
            <person name="Hugenholtz P."/>
            <person name="Kyrpides N.C."/>
            <person name="Klenk H.P."/>
            <person name="Detter J.C."/>
        </authorList>
    </citation>
    <scope>NUCLEOTIDE SEQUENCE [LARGE SCALE GENOMIC DNA]</scope>
    <source>
        <strain evidence="4">ATCC 13125 / DSM 2366 / CIP 104194 / JCM 7457 / NBRC 12017 / NCIMB 9290 / NRRL B-14731 / HIM 762-3</strain>
    </source>
</reference>
<dbReference type="AlphaFoldDB" id="C6XZ94"/>
<keyword evidence="3" id="KW-0032">Aminotransferase</keyword>
<dbReference type="CDD" id="cd00616">
    <property type="entry name" value="AHBA_syn"/>
    <property type="match status" value="1"/>
</dbReference>
<dbReference type="InterPro" id="IPR015421">
    <property type="entry name" value="PyrdxlP-dep_Trfase_major"/>
</dbReference>
<dbReference type="Pfam" id="PF01041">
    <property type="entry name" value="DegT_DnrJ_EryC1"/>
    <property type="match status" value="1"/>
</dbReference>
<dbReference type="PROSITE" id="PS51318">
    <property type="entry name" value="TAT"/>
    <property type="match status" value="1"/>
</dbReference>